<dbReference type="InterPro" id="IPR036566">
    <property type="entry name" value="PYNP-like_C_sf"/>
</dbReference>
<evidence type="ECO:0000313" key="6">
    <source>
        <dbReference type="EMBL" id="RQG95475.1"/>
    </source>
</evidence>
<dbReference type="SUPFAM" id="SSF52418">
    <property type="entry name" value="Nucleoside phosphorylase/phosphoribosyltransferase catalytic domain"/>
    <property type="match status" value="1"/>
</dbReference>
<feature type="coiled-coil region" evidence="4">
    <location>
        <begin position="84"/>
        <end position="111"/>
    </location>
</feature>
<protein>
    <recommendedName>
        <fullName evidence="3">AMP phosphorylase</fullName>
        <ecNumber evidence="3">2.4.2.57</ecNumber>
    </recommendedName>
</protein>
<dbReference type="SMART" id="SM00941">
    <property type="entry name" value="PYNP_C"/>
    <property type="match status" value="1"/>
</dbReference>
<dbReference type="InterPro" id="IPR013102">
    <property type="entry name" value="PYNP_C"/>
</dbReference>
<gene>
    <name evidence="6" type="ORF">EA473_08420</name>
</gene>
<dbReference type="Pfam" id="PF00591">
    <property type="entry name" value="Glycos_transf_3"/>
    <property type="match status" value="1"/>
</dbReference>
<dbReference type="Gene3D" id="3.40.1030.10">
    <property type="entry name" value="Nucleoside phosphorylase/phosphoribosyltransferase catalytic domain"/>
    <property type="match status" value="1"/>
</dbReference>
<dbReference type="InterPro" id="IPR036320">
    <property type="entry name" value="Glycosyl_Trfase_fam3_N_dom_sf"/>
</dbReference>
<dbReference type="GO" id="GO:0046125">
    <property type="term" value="P:pyrimidine deoxyribonucleoside metabolic process"/>
    <property type="evidence" value="ECO:0007669"/>
    <property type="project" value="InterPro"/>
</dbReference>
<dbReference type="PANTHER" id="PTHR10515">
    <property type="entry name" value="THYMIDINE PHOSPHORYLASE"/>
    <property type="match status" value="1"/>
</dbReference>
<dbReference type="PANTHER" id="PTHR10515:SF0">
    <property type="entry name" value="THYMIDINE PHOSPHORYLASE"/>
    <property type="match status" value="1"/>
</dbReference>
<dbReference type="Gene3D" id="2.40.40.20">
    <property type="match status" value="1"/>
</dbReference>
<dbReference type="InterPro" id="IPR017872">
    <property type="entry name" value="Pyrmidine_PPase_CS"/>
</dbReference>
<dbReference type="RefSeq" id="WP_124195184.1">
    <property type="nucleotide sequence ID" value="NZ_REGA01000005.1"/>
</dbReference>
<evidence type="ECO:0000256" key="2">
    <source>
        <dbReference type="ARBA" id="ARBA00022679"/>
    </source>
</evidence>
<sequence length="494" mass="52210">MQLETATIDIGTSRPLVLLHAADADELGAHPLDRVRIEWAEGTTTGIVKRTDELVEHGTVGLTEPLHHVRGPVAVTLAGSPSSVGAIRKKLDDAELERTELERIVQDIHENRLSDVELSAYVSAVYANGLSLEETTHLTTAMSEIGQQLTWETPVVADKHSIGGVAGNCVTPIMVAIVAAAGVTMPKTSSRAVTSPAGTADVMEVFCDVEHSIDEIESIVAETNACLVWGGGVDLSPVDDEIIRAENPLSIDPEGQLVASVLSKKRSAGSTHVVIDVPYGEGAKVESLAAARGLADDFKRVADHLGIDVCCAITHGADPIGRGVGPVLEARDVLAVLEGLEEAPESLRLKSIRLSELLLDHCGVDADVLDLLESGRALERFREIVAAQGGTPDVSYADLEPAAESTAVRADRSGIVTRVDNRALCDLARRAGAPLDGRAGLVVHPSAGDEIDVGDPLCTIHAQTTAKLEEAASLADRLEPIRVRSKTDALVERR</sequence>
<dbReference type="InterPro" id="IPR000312">
    <property type="entry name" value="Glycosyl_Trfase_fam3"/>
</dbReference>
<evidence type="ECO:0000313" key="7">
    <source>
        <dbReference type="Proteomes" id="UP000282323"/>
    </source>
</evidence>
<dbReference type="AlphaFoldDB" id="A0A3N6PE45"/>
<dbReference type="GO" id="GO:0006206">
    <property type="term" value="P:pyrimidine nucleobase metabolic process"/>
    <property type="evidence" value="ECO:0007669"/>
    <property type="project" value="InterPro"/>
</dbReference>
<dbReference type="Gene3D" id="3.90.1170.30">
    <property type="entry name" value="Pyrimidine nucleoside phosphorylase-like, C-terminal domain"/>
    <property type="match status" value="1"/>
</dbReference>
<feature type="domain" description="Pyrimidine nucleoside phosphorylase C-terminal" evidence="5">
    <location>
        <begin position="415"/>
        <end position="482"/>
    </location>
</feature>
<comment type="caution">
    <text evidence="6">The sequence shown here is derived from an EMBL/GenBank/DDBJ whole genome shotgun (WGS) entry which is preliminary data.</text>
</comment>
<evidence type="ECO:0000259" key="5">
    <source>
        <dbReference type="SMART" id="SM00941"/>
    </source>
</evidence>
<dbReference type="GO" id="GO:0005829">
    <property type="term" value="C:cytosol"/>
    <property type="evidence" value="ECO:0007669"/>
    <property type="project" value="TreeGrafter"/>
</dbReference>
<dbReference type="PROSITE" id="PS00647">
    <property type="entry name" value="THYMID_PHOSPHORYLASE"/>
    <property type="match status" value="1"/>
</dbReference>
<dbReference type="SUPFAM" id="SSF50692">
    <property type="entry name" value="ADC-like"/>
    <property type="match status" value="1"/>
</dbReference>
<dbReference type="Gene3D" id="1.20.970.50">
    <property type="match status" value="1"/>
</dbReference>
<dbReference type="SUPFAM" id="SSF54680">
    <property type="entry name" value="Pyrimidine nucleoside phosphorylase C-terminal domain"/>
    <property type="match status" value="1"/>
</dbReference>
<evidence type="ECO:0000256" key="4">
    <source>
        <dbReference type="SAM" id="Coils"/>
    </source>
</evidence>
<dbReference type="SUPFAM" id="SSF47648">
    <property type="entry name" value="Nucleoside phosphorylase/phosphoribosyltransferase N-terminal domain"/>
    <property type="match status" value="1"/>
</dbReference>
<dbReference type="InterPro" id="IPR000053">
    <property type="entry name" value="Thymidine/pyrmidine_PPase"/>
</dbReference>
<dbReference type="GO" id="GO:0016763">
    <property type="term" value="F:pentosyltransferase activity"/>
    <property type="evidence" value="ECO:0007669"/>
    <property type="project" value="InterPro"/>
</dbReference>
<name>A0A3N6PE45_NATCH</name>
<dbReference type="InterPro" id="IPR009010">
    <property type="entry name" value="Asp_de-COase-like_dom_sf"/>
</dbReference>
<dbReference type="NCBIfam" id="TIGR03327">
    <property type="entry name" value="AMP_phos"/>
    <property type="match status" value="1"/>
</dbReference>
<dbReference type="InterPro" id="IPR035902">
    <property type="entry name" value="Nuc_phospho_transferase"/>
</dbReference>
<keyword evidence="4" id="KW-0175">Coiled coil</keyword>
<evidence type="ECO:0000256" key="1">
    <source>
        <dbReference type="ARBA" id="ARBA00022676"/>
    </source>
</evidence>
<dbReference type="Pfam" id="PF02885">
    <property type="entry name" value="Glycos_trans_3N"/>
    <property type="match status" value="1"/>
</dbReference>
<dbReference type="EC" id="2.4.2.57" evidence="3"/>
<dbReference type="InterPro" id="IPR017713">
    <property type="entry name" value="AMP_phosphorylase"/>
</dbReference>
<dbReference type="InterPro" id="IPR017459">
    <property type="entry name" value="Glycosyl_Trfase_fam3_N_dom"/>
</dbReference>
<keyword evidence="1 6" id="KW-0328">Glycosyltransferase</keyword>
<dbReference type="OrthoDB" id="9827at2157"/>
<dbReference type="NCBIfam" id="NF003338">
    <property type="entry name" value="PRK04350.1"/>
    <property type="match status" value="1"/>
</dbReference>
<dbReference type="GO" id="GO:0004645">
    <property type="term" value="F:1,4-alpha-oligoglucan phosphorylase activity"/>
    <property type="evidence" value="ECO:0007669"/>
    <property type="project" value="InterPro"/>
</dbReference>
<reference evidence="6 7" key="1">
    <citation type="submission" date="2018-10" db="EMBL/GenBank/DDBJ databases">
        <title>Natrarchaeobius chitinivorans gen. nov., sp. nov., and Natrarchaeobius haloalkaliphilus sp. nov., alkaliphilic, chitin-utilizing haloarchaea from hypersaline alkaline lakes.</title>
        <authorList>
            <person name="Sorokin D.Y."/>
            <person name="Elcheninov A.G."/>
            <person name="Kostrikina N.A."/>
            <person name="Bale N.J."/>
            <person name="Sinninghe Damste J.S."/>
            <person name="Khijniak T.V."/>
            <person name="Kublanov I.V."/>
            <person name="Toshchakov S.V."/>
        </authorList>
    </citation>
    <scope>NUCLEOTIDE SEQUENCE [LARGE SCALE GENOMIC DNA]</scope>
    <source>
        <strain evidence="6 7">AArcht4T</strain>
    </source>
</reference>
<dbReference type="Proteomes" id="UP000282323">
    <property type="component" value="Unassembled WGS sequence"/>
</dbReference>
<organism evidence="6 7">
    <name type="scientific">Natrarchaeobius chitinivorans</name>
    <dbReference type="NCBI Taxonomy" id="1679083"/>
    <lineage>
        <taxon>Archaea</taxon>
        <taxon>Methanobacteriati</taxon>
        <taxon>Methanobacteriota</taxon>
        <taxon>Stenosarchaea group</taxon>
        <taxon>Halobacteria</taxon>
        <taxon>Halobacteriales</taxon>
        <taxon>Natrialbaceae</taxon>
        <taxon>Natrarchaeobius</taxon>
    </lineage>
</organism>
<dbReference type="EMBL" id="REGA01000005">
    <property type="protein sequence ID" value="RQG95475.1"/>
    <property type="molecule type" value="Genomic_DNA"/>
</dbReference>
<dbReference type="NCBIfam" id="TIGR02645">
    <property type="entry name" value="ARCH_P_rylase"/>
    <property type="match status" value="1"/>
</dbReference>
<evidence type="ECO:0000256" key="3">
    <source>
        <dbReference type="NCBIfam" id="TIGR03327"/>
    </source>
</evidence>
<keyword evidence="2 6" id="KW-0808">Transferase</keyword>
<dbReference type="InterPro" id="IPR013466">
    <property type="entry name" value="Thymidine/AMP_Pase"/>
</dbReference>
<keyword evidence="7" id="KW-1185">Reference proteome</keyword>
<proteinExistence type="predicted"/>
<dbReference type="Pfam" id="PF07831">
    <property type="entry name" value="PYNP_C"/>
    <property type="match status" value="1"/>
</dbReference>
<accession>A0A3N6PE45</accession>